<dbReference type="SUPFAM" id="SSF53850">
    <property type="entry name" value="Periplasmic binding protein-like II"/>
    <property type="match status" value="1"/>
</dbReference>
<dbReference type="InterPro" id="IPR050490">
    <property type="entry name" value="Bact_solute-bd_prot1"/>
</dbReference>
<dbReference type="InterPro" id="IPR006059">
    <property type="entry name" value="SBP"/>
</dbReference>
<dbReference type="PANTHER" id="PTHR43649">
    <property type="entry name" value="ARABINOSE-BINDING PROTEIN-RELATED"/>
    <property type="match status" value="1"/>
</dbReference>
<protein>
    <submittedName>
        <fullName evidence="3">Extracellular solute-binding protein</fullName>
    </submittedName>
</protein>
<name>A0A9D2TDC8_9FIRM</name>
<dbReference type="AlphaFoldDB" id="A0A9D2TDC8"/>
<organism evidence="3 4">
    <name type="scientific">Candidatus Blautia merdavium</name>
    <dbReference type="NCBI Taxonomy" id="2838494"/>
    <lineage>
        <taxon>Bacteria</taxon>
        <taxon>Bacillati</taxon>
        <taxon>Bacillota</taxon>
        <taxon>Clostridia</taxon>
        <taxon>Lachnospirales</taxon>
        <taxon>Lachnospiraceae</taxon>
        <taxon>Blautia</taxon>
    </lineage>
</organism>
<dbReference type="Pfam" id="PF01547">
    <property type="entry name" value="SBP_bac_1"/>
    <property type="match status" value="1"/>
</dbReference>
<evidence type="ECO:0000313" key="3">
    <source>
        <dbReference type="EMBL" id="HJC64588.1"/>
    </source>
</evidence>
<evidence type="ECO:0000313" key="4">
    <source>
        <dbReference type="Proteomes" id="UP000823886"/>
    </source>
</evidence>
<feature type="region of interest" description="Disordered" evidence="1">
    <location>
        <begin position="26"/>
        <end position="47"/>
    </location>
</feature>
<proteinExistence type="predicted"/>
<reference evidence="3" key="2">
    <citation type="submission" date="2021-04" db="EMBL/GenBank/DDBJ databases">
        <authorList>
            <person name="Gilroy R."/>
        </authorList>
    </citation>
    <scope>NUCLEOTIDE SEQUENCE</scope>
    <source>
        <strain evidence="3">ChiBcec2-3848</strain>
    </source>
</reference>
<gene>
    <name evidence="3" type="ORF">H9753_13415</name>
</gene>
<feature type="chain" id="PRO_5038460717" evidence="2">
    <location>
        <begin position="21"/>
        <end position="468"/>
    </location>
</feature>
<evidence type="ECO:0000256" key="2">
    <source>
        <dbReference type="SAM" id="SignalP"/>
    </source>
</evidence>
<accession>A0A9D2TDC8</accession>
<reference evidence="3" key="1">
    <citation type="journal article" date="2021" name="PeerJ">
        <title>Extensive microbial diversity within the chicken gut microbiome revealed by metagenomics and culture.</title>
        <authorList>
            <person name="Gilroy R."/>
            <person name="Ravi A."/>
            <person name="Getino M."/>
            <person name="Pursley I."/>
            <person name="Horton D.L."/>
            <person name="Alikhan N.F."/>
            <person name="Baker D."/>
            <person name="Gharbi K."/>
            <person name="Hall N."/>
            <person name="Watson M."/>
            <person name="Adriaenssens E.M."/>
            <person name="Foster-Nyarko E."/>
            <person name="Jarju S."/>
            <person name="Secka A."/>
            <person name="Antonio M."/>
            <person name="Oren A."/>
            <person name="Chaudhuri R.R."/>
            <person name="La Ragione R."/>
            <person name="Hildebrand F."/>
            <person name="Pallen M.J."/>
        </authorList>
    </citation>
    <scope>NUCLEOTIDE SEQUENCE</scope>
    <source>
        <strain evidence="3">ChiBcec2-3848</strain>
    </source>
</reference>
<dbReference type="EMBL" id="DWVZ01000185">
    <property type="protein sequence ID" value="HJC64588.1"/>
    <property type="molecule type" value="Genomic_DNA"/>
</dbReference>
<feature type="signal peptide" evidence="2">
    <location>
        <begin position="1"/>
        <end position="20"/>
    </location>
</feature>
<dbReference type="PANTHER" id="PTHR43649:SF14">
    <property type="entry name" value="BLR3389 PROTEIN"/>
    <property type="match status" value="1"/>
</dbReference>
<dbReference type="PROSITE" id="PS51257">
    <property type="entry name" value="PROKAR_LIPOPROTEIN"/>
    <property type="match status" value="1"/>
</dbReference>
<feature type="compositionally biased region" description="Gly residues" evidence="1">
    <location>
        <begin position="26"/>
        <end position="35"/>
    </location>
</feature>
<sequence length="468" mass="51035">MKKKQIMVLLTASVMVFGMAACGGGSGDSSGGSSSGGDDSSSGEKQKITVCWRDDGTELEKNSYYMQMMAAYEAWDKKDEVELEFAPITADEGNYFTKVALQLADPGTCPDLVAEDTFQMPNDIAAGYLTNLDDYLADYADWNDGKYFESMQNMVTGPDGSVYGVPICTDTRGLFYNRSILEQAGVIAEGEDWAPKTWDDVLAACAAVKENCPDVVPFWCNSGVATGEATSMQTYEMLLYGTGERLITDDGKWIVKSEGIKDSLQFLSDIYTNGYGPSLSLVLNGQASNTSAGEYLPQGKLAISLDGNWITGKYGENGTNPWPEYTEDLAVAAMPTSEGQDPGTITLAGGWAYSIPENSDAKDITWEFIQFMMQPEYYQVYIMQAGNLCTRTDTAEDEEYLSRHLQGTFTEFLDTAEFRPQNDQYSTVSTCIQQMVEAVVSGTSPDDAMAQYATSVARAVGDDNVTEQ</sequence>
<dbReference type="Proteomes" id="UP000823886">
    <property type="component" value="Unassembled WGS sequence"/>
</dbReference>
<dbReference type="Gene3D" id="3.40.190.10">
    <property type="entry name" value="Periplasmic binding protein-like II"/>
    <property type="match status" value="2"/>
</dbReference>
<comment type="caution">
    <text evidence="3">The sequence shown here is derived from an EMBL/GenBank/DDBJ whole genome shotgun (WGS) entry which is preliminary data.</text>
</comment>
<evidence type="ECO:0000256" key="1">
    <source>
        <dbReference type="SAM" id="MobiDB-lite"/>
    </source>
</evidence>
<keyword evidence="2" id="KW-0732">Signal</keyword>